<dbReference type="AlphaFoldDB" id="A0AAN0W063"/>
<reference evidence="1 2" key="1">
    <citation type="submission" date="2014-10" db="EMBL/GenBank/DDBJ databases">
        <title>The Complete Genome Sequence for the Shellfish Pathogen Vibrio coralliilyticus RE98 Isolated from a Shellfish Hatchery.</title>
        <authorList>
            <person name="Richards G.P."/>
            <person name="Bono J.L."/>
            <person name="Watson M.A."/>
            <person name="Needleman D.S."/>
        </authorList>
    </citation>
    <scope>NUCLEOTIDE SEQUENCE [LARGE SCALE GENOMIC DNA]</scope>
    <source>
        <strain evidence="1 2">RE98</strain>
        <plasmid evidence="1 2">p380</plasmid>
    </source>
</reference>
<protein>
    <submittedName>
        <fullName evidence="1">Uncharacterized protein</fullName>
    </submittedName>
</protein>
<gene>
    <name evidence="1" type="ORF">IX92_25200</name>
</gene>
<organism evidence="1 2">
    <name type="scientific">Vibrio coralliilyticus</name>
    <dbReference type="NCBI Taxonomy" id="190893"/>
    <lineage>
        <taxon>Bacteria</taxon>
        <taxon>Pseudomonadati</taxon>
        <taxon>Pseudomonadota</taxon>
        <taxon>Gammaproteobacteria</taxon>
        <taxon>Vibrionales</taxon>
        <taxon>Vibrionaceae</taxon>
        <taxon>Vibrio</taxon>
    </lineage>
</organism>
<dbReference type="RefSeq" id="WP_043011180.1">
    <property type="nucleotide sequence ID" value="NZ_CP009619.1"/>
</dbReference>
<name>A0AAN0W063_9VIBR</name>
<dbReference type="KEGG" id="vcy:IX92_25200"/>
<dbReference type="Proteomes" id="UP000030081">
    <property type="component" value="Plasmid p380"/>
</dbReference>
<dbReference type="EMBL" id="CP009619">
    <property type="protein sequence ID" value="AIW22370.1"/>
    <property type="molecule type" value="Genomic_DNA"/>
</dbReference>
<evidence type="ECO:0000313" key="1">
    <source>
        <dbReference type="EMBL" id="AIW22370.1"/>
    </source>
</evidence>
<accession>A0AAN0W063</accession>
<keyword evidence="1" id="KW-0614">Plasmid</keyword>
<sequence length="65" mass="7402">MAEYEVDLFLECPDIDNCDYSPEEPTTINGEDGSSHEWTCPGCGKTYLFEVVYEPEISNMRSKSE</sequence>
<proteinExistence type="predicted"/>
<keyword evidence="2" id="KW-1185">Reference proteome</keyword>
<geneLocation type="plasmid" evidence="1 2">
    <name>p380</name>
</geneLocation>
<evidence type="ECO:0000313" key="2">
    <source>
        <dbReference type="Proteomes" id="UP000030081"/>
    </source>
</evidence>